<reference evidence="5" key="1">
    <citation type="submission" date="2010-05" db="EMBL/GenBank/DDBJ databases">
        <title>The genome sequence of Magnaporthe poae strain ATCC 64411.</title>
        <authorList>
            <person name="Ma L.-J."/>
            <person name="Dead R."/>
            <person name="Young S."/>
            <person name="Zeng Q."/>
            <person name="Koehrsen M."/>
            <person name="Alvarado L."/>
            <person name="Berlin A."/>
            <person name="Chapman S.B."/>
            <person name="Chen Z."/>
            <person name="Freedman E."/>
            <person name="Gellesch M."/>
            <person name="Goldberg J."/>
            <person name="Griggs A."/>
            <person name="Gujja S."/>
            <person name="Heilman E.R."/>
            <person name="Heiman D."/>
            <person name="Hepburn T."/>
            <person name="Howarth C."/>
            <person name="Jen D."/>
            <person name="Larson L."/>
            <person name="Mehta T."/>
            <person name="Neiman D."/>
            <person name="Pearson M."/>
            <person name="Roberts A."/>
            <person name="Saif S."/>
            <person name="Shea T."/>
            <person name="Shenoy N."/>
            <person name="Sisk P."/>
            <person name="Stolte C."/>
            <person name="Sykes S."/>
            <person name="Walk T."/>
            <person name="White J."/>
            <person name="Yandava C."/>
            <person name="Haas B."/>
            <person name="Nusbaum C."/>
            <person name="Birren B."/>
        </authorList>
    </citation>
    <scope>NUCLEOTIDE SEQUENCE [LARGE SCALE GENOMIC DNA]</scope>
    <source>
        <strain evidence="5">ATCC 64411 / 73-15</strain>
    </source>
</reference>
<evidence type="ECO:0000313" key="4">
    <source>
        <dbReference type="EnsemblFungi" id="MAPG_01874T0"/>
    </source>
</evidence>
<dbReference type="EMBL" id="ADBL01000464">
    <property type="status" value="NOT_ANNOTATED_CDS"/>
    <property type="molecule type" value="Genomic_DNA"/>
</dbReference>
<evidence type="ECO:0000313" key="5">
    <source>
        <dbReference type="Proteomes" id="UP000011715"/>
    </source>
</evidence>
<evidence type="ECO:0000313" key="3">
    <source>
        <dbReference type="EMBL" id="KLU82806.1"/>
    </source>
</evidence>
<dbReference type="eggNOG" id="ENOG502SPAX">
    <property type="taxonomic scope" value="Eukaryota"/>
</dbReference>
<proteinExistence type="predicted"/>
<dbReference type="EnsemblFungi" id="MAPG_01874T0">
    <property type="protein sequence ID" value="MAPG_01874T0"/>
    <property type="gene ID" value="MAPG_01874"/>
</dbReference>
<sequence length="358" mass="39979">MAEAQSAAAGRAASAPPLTNRRFLNPDDPVCVLLVGPSQNGKTTLINRLISMAANSDRVERGKEGDKNKKCTLTTAEYDLEVPMSQYVLIDRMTGEVVDGIASDEATLMTQWRRIKATDYAIRMADANPLYLKLHLIDTPGLDDSEGKDYENMEDVLGTLNRLSQAKEPWKRKLNAMVLVYNSNNSFSGSFQTIVQNYHKCMPNLFETMAVVNTHFDMANLSQKRLHLLRQGVISAAESARRAVMGTRAEDFKRLVGLPLAPTHFHVDNRPGDRNAYADIVSRNTIADLVAFLAASLSSPMPIKQMRVVKNPDMEMVDTKLQRLLKHATDRWSSELKDARERASDAEAFRSVVLQLRV</sequence>
<reference evidence="3" key="2">
    <citation type="submission" date="2010-05" db="EMBL/GenBank/DDBJ databases">
        <title>The Genome Sequence of Magnaporthe poae strain ATCC 64411.</title>
        <authorList>
            <consortium name="The Broad Institute Genome Sequencing Platform"/>
            <consortium name="Broad Institute Genome Sequencing Center for Infectious Disease"/>
            <person name="Ma L.-J."/>
            <person name="Dead R."/>
            <person name="Young S."/>
            <person name="Zeng Q."/>
            <person name="Koehrsen M."/>
            <person name="Alvarado L."/>
            <person name="Berlin A."/>
            <person name="Chapman S.B."/>
            <person name="Chen Z."/>
            <person name="Freedman E."/>
            <person name="Gellesch M."/>
            <person name="Goldberg J."/>
            <person name="Griggs A."/>
            <person name="Gujja S."/>
            <person name="Heilman E.R."/>
            <person name="Heiman D."/>
            <person name="Hepburn T."/>
            <person name="Howarth C."/>
            <person name="Jen D."/>
            <person name="Larson L."/>
            <person name="Mehta T."/>
            <person name="Neiman D."/>
            <person name="Pearson M."/>
            <person name="Roberts A."/>
            <person name="Saif S."/>
            <person name="Shea T."/>
            <person name="Shenoy N."/>
            <person name="Sisk P."/>
            <person name="Stolte C."/>
            <person name="Sykes S."/>
            <person name="Walk T."/>
            <person name="White J."/>
            <person name="Yandava C."/>
            <person name="Haas B."/>
            <person name="Nusbaum C."/>
            <person name="Birren B."/>
        </authorList>
    </citation>
    <scope>NUCLEOTIDE SEQUENCE</scope>
    <source>
        <strain evidence="3">ATCC 64411</strain>
    </source>
</reference>
<feature type="compositionally biased region" description="Low complexity" evidence="1">
    <location>
        <begin position="1"/>
        <end position="15"/>
    </location>
</feature>
<reference evidence="3" key="3">
    <citation type="submission" date="2011-03" db="EMBL/GenBank/DDBJ databases">
        <title>Annotation of Magnaporthe poae ATCC 64411.</title>
        <authorList>
            <person name="Ma L.-J."/>
            <person name="Dead R."/>
            <person name="Young S.K."/>
            <person name="Zeng Q."/>
            <person name="Gargeya S."/>
            <person name="Fitzgerald M."/>
            <person name="Haas B."/>
            <person name="Abouelleil A."/>
            <person name="Alvarado L."/>
            <person name="Arachchi H.M."/>
            <person name="Berlin A."/>
            <person name="Brown A."/>
            <person name="Chapman S.B."/>
            <person name="Chen Z."/>
            <person name="Dunbar C."/>
            <person name="Freedman E."/>
            <person name="Gearin G."/>
            <person name="Gellesch M."/>
            <person name="Goldberg J."/>
            <person name="Griggs A."/>
            <person name="Gujja S."/>
            <person name="Heiman D."/>
            <person name="Howarth C."/>
            <person name="Larson L."/>
            <person name="Lui A."/>
            <person name="MacDonald P.J.P."/>
            <person name="Mehta T."/>
            <person name="Montmayeur A."/>
            <person name="Murphy C."/>
            <person name="Neiman D."/>
            <person name="Pearson M."/>
            <person name="Priest M."/>
            <person name="Roberts A."/>
            <person name="Saif S."/>
            <person name="Shea T."/>
            <person name="Shenoy N."/>
            <person name="Sisk P."/>
            <person name="Stolte C."/>
            <person name="Sykes S."/>
            <person name="Yandava C."/>
            <person name="Wortman J."/>
            <person name="Nusbaum C."/>
            <person name="Birren B."/>
        </authorList>
    </citation>
    <scope>NUCLEOTIDE SEQUENCE</scope>
    <source>
        <strain evidence="3">ATCC 64411</strain>
    </source>
</reference>
<dbReference type="InterPro" id="IPR027417">
    <property type="entry name" value="P-loop_NTPase"/>
</dbReference>
<dbReference type="OrthoDB" id="8954335at2759"/>
<feature type="domain" description="G" evidence="2">
    <location>
        <begin position="32"/>
        <end position="128"/>
    </location>
</feature>
<name>A0A0C4DPU6_MAGP6</name>
<reference evidence="4" key="5">
    <citation type="submission" date="2015-06" db="UniProtKB">
        <authorList>
            <consortium name="EnsemblFungi"/>
        </authorList>
    </citation>
    <scope>IDENTIFICATION</scope>
    <source>
        <strain evidence="4">ATCC 64411</strain>
    </source>
</reference>
<keyword evidence="5" id="KW-1185">Reference proteome</keyword>
<organism evidence="4 5">
    <name type="scientific">Magnaporthiopsis poae (strain ATCC 64411 / 73-15)</name>
    <name type="common">Kentucky bluegrass fungus</name>
    <name type="synonym">Magnaporthe poae</name>
    <dbReference type="NCBI Taxonomy" id="644358"/>
    <lineage>
        <taxon>Eukaryota</taxon>
        <taxon>Fungi</taxon>
        <taxon>Dikarya</taxon>
        <taxon>Ascomycota</taxon>
        <taxon>Pezizomycotina</taxon>
        <taxon>Sordariomycetes</taxon>
        <taxon>Sordariomycetidae</taxon>
        <taxon>Magnaporthales</taxon>
        <taxon>Magnaporthaceae</taxon>
        <taxon>Magnaporthiopsis</taxon>
    </lineage>
</organism>
<dbReference type="Proteomes" id="UP000011715">
    <property type="component" value="Unassembled WGS sequence"/>
</dbReference>
<gene>
    <name evidence="3" type="ORF">MAPG_01874</name>
</gene>
<dbReference type="AlphaFoldDB" id="A0A0C4DPU6"/>
<dbReference type="Pfam" id="PF01926">
    <property type="entry name" value="MMR_HSR1"/>
    <property type="match status" value="1"/>
</dbReference>
<accession>A0A0C4DPU6</accession>
<evidence type="ECO:0000259" key="2">
    <source>
        <dbReference type="Pfam" id="PF01926"/>
    </source>
</evidence>
<dbReference type="EMBL" id="GL876966">
    <property type="protein sequence ID" value="KLU82806.1"/>
    <property type="molecule type" value="Genomic_DNA"/>
</dbReference>
<reference evidence="4" key="4">
    <citation type="journal article" date="2015" name="G3 (Bethesda)">
        <title>Genome sequences of three phytopathogenic species of the Magnaporthaceae family of fungi.</title>
        <authorList>
            <person name="Okagaki L.H."/>
            <person name="Nunes C.C."/>
            <person name="Sailsbery J."/>
            <person name="Clay B."/>
            <person name="Brown D."/>
            <person name="John T."/>
            <person name="Oh Y."/>
            <person name="Young N."/>
            <person name="Fitzgerald M."/>
            <person name="Haas B.J."/>
            <person name="Zeng Q."/>
            <person name="Young S."/>
            <person name="Adiconis X."/>
            <person name="Fan L."/>
            <person name="Levin J.Z."/>
            <person name="Mitchell T.K."/>
            <person name="Okubara P.A."/>
            <person name="Farman M.L."/>
            <person name="Kohn L.M."/>
            <person name="Birren B."/>
            <person name="Ma L.-J."/>
            <person name="Dean R.A."/>
        </authorList>
    </citation>
    <scope>NUCLEOTIDE SEQUENCE</scope>
    <source>
        <strain evidence="4">ATCC 64411 / 73-15</strain>
    </source>
</reference>
<feature type="region of interest" description="Disordered" evidence="1">
    <location>
        <begin position="1"/>
        <end position="21"/>
    </location>
</feature>
<dbReference type="VEuPathDB" id="FungiDB:MAPG_01874"/>
<protein>
    <recommendedName>
        <fullName evidence="2">G domain-containing protein</fullName>
    </recommendedName>
</protein>
<dbReference type="Gene3D" id="3.40.50.300">
    <property type="entry name" value="P-loop containing nucleotide triphosphate hydrolases"/>
    <property type="match status" value="1"/>
</dbReference>
<evidence type="ECO:0000256" key="1">
    <source>
        <dbReference type="SAM" id="MobiDB-lite"/>
    </source>
</evidence>
<dbReference type="GO" id="GO:0005525">
    <property type="term" value="F:GTP binding"/>
    <property type="evidence" value="ECO:0007669"/>
    <property type="project" value="InterPro"/>
</dbReference>
<dbReference type="SUPFAM" id="SSF52540">
    <property type="entry name" value="P-loop containing nucleoside triphosphate hydrolases"/>
    <property type="match status" value="1"/>
</dbReference>
<dbReference type="InterPro" id="IPR006073">
    <property type="entry name" value="GTP-bd"/>
</dbReference>